<accession>A0A2T7P5C5</accession>
<gene>
    <name evidence="2" type="ORF">C0Q70_11201</name>
</gene>
<dbReference type="AlphaFoldDB" id="A0A2T7P5C5"/>
<organism evidence="2 3">
    <name type="scientific">Pomacea canaliculata</name>
    <name type="common">Golden apple snail</name>
    <dbReference type="NCBI Taxonomy" id="400727"/>
    <lineage>
        <taxon>Eukaryota</taxon>
        <taxon>Metazoa</taxon>
        <taxon>Spiralia</taxon>
        <taxon>Lophotrochozoa</taxon>
        <taxon>Mollusca</taxon>
        <taxon>Gastropoda</taxon>
        <taxon>Caenogastropoda</taxon>
        <taxon>Architaenioglossa</taxon>
        <taxon>Ampullarioidea</taxon>
        <taxon>Ampullariidae</taxon>
        <taxon>Pomacea</taxon>
    </lineage>
</organism>
<keyword evidence="3" id="KW-1185">Reference proteome</keyword>
<sequence length="134" mass="14673">MVSPVGADDISNEEEVDSQYGSATDLDLKVTSPCASPDANKMAAGSPTSITSLAFTHAELCGGDFSYAELLRRNVRLWKWSVGHERDYLAWGQLSQKSCEQLEELQSSQNADEEKACSCITCDESLSISMNRRT</sequence>
<dbReference type="Proteomes" id="UP000245119">
    <property type="component" value="Linkage Group LG6"/>
</dbReference>
<comment type="caution">
    <text evidence="2">The sequence shown here is derived from an EMBL/GenBank/DDBJ whole genome shotgun (WGS) entry which is preliminary data.</text>
</comment>
<proteinExistence type="predicted"/>
<protein>
    <submittedName>
        <fullName evidence="2">Uncharacterized protein</fullName>
    </submittedName>
</protein>
<evidence type="ECO:0000256" key="1">
    <source>
        <dbReference type="SAM" id="MobiDB-lite"/>
    </source>
</evidence>
<evidence type="ECO:0000313" key="2">
    <source>
        <dbReference type="EMBL" id="PVD28608.1"/>
    </source>
</evidence>
<dbReference type="EMBL" id="PZQS01000006">
    <property type="protein sequence ID" value="PVD28608.1"/>
    <property type="molecule type" value="Genomic_DNA"/>
</dbReference>
<feature type="region of interest" description="Disordered" evidence="1">
    <location>
        <begin position="1"/>
        <end position="21"/>
    </location>
</feature>
<reference evidence="2 3" key="1">
    <citation type="submission" date="2018-04" db="EMBL/GenBank/DDBJ databases">
        <title>The genome of golden apple snail Pomacea canaliculata provides insight into stress tolerance and invasive adaptation.</title>
        <authorList>
            <person name="Liu C."/>
            <person name="Liu B."/>
            <person name="Ren Y."/>
            <person name="Zhang Y."/>
            <person name="Wang H."/>
            <person name="Li S."/>
            <person name="Jiang F."/>
            <person name="Yin L."/>
            <person name="Zhang G."/>
            <person name="Qian W."/>
            <person name="Fan W."/>
        </authorList>
    </citation>
    <scope>NUCLEOTIDE SEQUENCE [LARGE SCALE GENOMIC DNA]</scope>
    <source>
        <strain evidence="2">SZHN2017</strain>
        <tissue evidence="2">Muscle</tissue>
    </source>
</reference>
<evidence type="ECO:0000313" key="3">
    <source>
        <dbReference type="Proteomes" id="UP000245119"/>
    </source>
</evidence>
<name>A0A2T7P5C5_POMCA</name>